<dbReference type="PANTHER" id="PTHR46766:SF1">
    <property type="entry name" value="GLUTAMINE-RICH PROTEIN 2"/>
    <property type="match status" value="1"/>
</dbReference>
<organism evidence="10 11">
    <name type="scientific">Mycobacterium bohemicum DSM 44277</name>
    <dbReference type="NCBI Taxonomy" id="1236609"/>
    <lineage>
        <taxon>Bacteria</taxon>
        <taxon>Bacillati</taxon>
        <taxon>Actinomycetota</taxon>
        <taxon>Actinomycetes</taxon>
        <taxon>Mycobacteriales</taxon>
        <taxon>Mycobacteriaceae</taxon>
        <taxon>Mycobacterium</taxon>
    </lineage>
</organism>
<dbReference type="GO" id="GO:0005886">
    <property type="term" value="C:plasma membrane"/>
    <property type="evidence" value="ECO:0007669"/>
    <property type="project" value="UniProtKB-SubCell"/>
</dbReference>
<reference evidence="10 11" key="1">
    <citation type="submission" date="2015-03" db="EMBL/GenBank/DDBJ databases">
        <authorList>
            <person name="Murphy D."/>
        </authorList>
    </citation>
    <scope>NUCLEOTIDE SEQUENCE [LARGE SCALE GENOMIC DNA]</scope>
    <source>
        <strain evidence="10 11">DSM 44277</strain>
    </source>
</reference>
<comment type="similarity">
    <text evidence="3">Belongs to the mycobacterial PPE family.</text>
</comment>
<feature type="transmembrane region" description="Helical" evidence="8">
    <location>
        <begin position="535"/>
        <end position="551"/>
    </location>
</feature>
<dbReference type="Pfam" id="PF03773">
    <property type="entry name" value="ArsP_1"/>
    <property type="match status" value="1"/>
</dbReference>
<evidence type="ECO:0000313" key="10">
    <source>
        <dbReference type="EMBL" id="CPR01223.1"/>
    </source>
</evidence>
<keyword evidence="4" id="KW-1003">Cell membrane</keyword>
<dbReference type="GO" id="GO:0052572">
    <property type="term" value="P:response to host immune response"/>
    <property type="evidence" value="ECO:0007669"/>
    <property type="project" value="TreeGrafter"/>
</dbReference>
<protein>
    <submittedName>
        <fullName evidence="10">Permease</fullName>
    </submittedName>
</protein>
<evidence type="ECO:0000256" key="4">
    <source>
        <dbReference type="ARBA" id="ARBA00022475"/>
    </source>
</evidence>
<name>A0A0U0W3X5_MYCBE</name>
<evidence type="ECO:0000256" key="5">
    <source>
        <dbReference type="ARBA" id="ARBA00022692"/>
    </source>
</evidence>
<proteinExistence type="inferred from homology"/>
<keyword evidence="7 8" id="KW-0472">Membrane</keyword>
<feature type="transmembrane region" description="Helical" evidence="8">
    <location>
        <begin position="502"/>
        <end position="523"/>
    </location>
</feature>
<evidence type="ECO:0000256" key="2">
    <source>
        <dbReference type="ARBA" id="ARBA00006386"/>
    </source>
</evidence>
<feature type="transmembrane region" description="Helical" evidence="8">
    <location>
        <begin position="449"/>
        <end position="468"/>
    </location>
</feature>
<evidence type="ECO:0000259" key="9">
    <source>
        <dbReference type="Pfam" id="PF00823"/>
    </source>
</evidence>
<feature type="transmembrane region" description="Helical" evidence="8">
    <location>
        <begin position="418"/>
        <end position="442"/>
    </location>
</feature>
<gene>
    <name evidence="10" type="ORF">BN971_00066</name>
</gene>
<evidence type="ECO:0000256" key="7">
    <source>
        <dbReference type="ARBA" id="ARBA00023136"/>
    </source>
</evidence>
<evidence type="ECO:0000313" key="11">
    <source>
        <dbReference type="Proteomes" id="UP000198875"/>
    </source>
</evidence>
<dbReference type="Proteomes" id="UP000198875">
    <property type="component" value="Unassembled WGS sequence"/>
</dbReference>
<evidence type="ECO:0000256" key="6">
    <source>
        <dbReference type="ARBA" id="ARBA00022989"/>
    </source>
</evidence>
<dbReference type="InterPro" id="IPR005524">
    <property type="entry name" value="DUF318"/>
</dbReference>
<keyword evidence="6 8" id="KW-1133">Transmembrane helix</keyword>
<evidence type="ECO:0000256" key="8">
    <source>
        <dbReference type="SAM" id="Phobius"/>
    </source>
</evidence>
<dbReference type="InterPro" id="IPR038332">
    <property type="entry name" value="PPE_sf"/>
</dbReference>
<comment type="similarity">
    <text evidence="2">Belongs to the UPF0718 family.</text>
</comment>
<dbReference type="AlphaFoldDB" id="A0A0U0W3X5"/>
<dbReference type="EMBL" id="CSTD01000001">
    <property type="protein sequence ID" value="CPR01223.1"/>
    <property type="molecule type" value="Genomic_DNA"/>
</dbReference>
<comment type="subcellular location">
    <subcellularLocation>
        <location evidence="1">Cell membrane</location>
        <topology evidence="1">Multi-pass membrane protein</topology>
    </subcellularLocation>
</comment>
<evidence type="ECO:0000256" key="3">
    <source>
        <dbReference type="ARBA" id="ARBA00010652"/>
    </source>
</evidence>
<accession>A0A0U0W3X5</accession>
<evidence type="ECO:0000256" key="1">
    <source>
        <dbReference type="ARBA" id="ARBA00004651"/>
    </source>
</evidence>
<keyword evidence="5 8" id="KW-0812">Transmembrane</keyword>
<feature type="domain" description="PPE" evidence="9">
    <location>
        <begin position="6"/>
        <end position="168"/>
    </location>
</feature>
<feature type="transmembrane region" description="Helical" evidence="8">
    <location>
        <begin position="597"/>
        <end position="621"/>
    </location>
</feature>
<sequence length="625" mass="65081">MTAPIWMASPPEVHSALLSSGPGPGPLVAAAGAWSSLSAEYASAAQELSALLASVQAGAWEGPSAESYAAAYVPYLAWLMQASANSTAAAAQLETTAAGYTAALAAMPTLPELATNHVVHGVLLATNFFGINTIPIAVNEADYARMWIQAALTMATYQAVAGAAVASTPQTTPAPQILKSDAASSTNPLQTLLQAAEQQFEQFEASSQMFLQTAQQQIEQFLQNPLGIQQQIANLLLNQGQTDNPLNLPQWLVNALQNVGIGNSQLAHDPTIDLPFDNVVSNFLQNFGINWDPAGGTINGATYDTFQNPGQASFWIARSLELFEDFQNFGVDLTQNPVQAFQWLISWQLFDFPTHIEEVLAYAVTNPAVAVAALPAVAPASVAGLVAAGVGGAALPGCECGSVPVARRLFGDGGATGAAALTFMLAAPAINPVVLIATAVAFPGAPEMVFARAGASLLTALIMGWAWARWGRPEWITRKLPPSGARAESRRVVFAEAARHDFLQAASYLVLGAAAAAALHVLVPRSVFARLAADPVLAVLAMAALAVVLALCSEADAFVAASMTMVPLLPRLVFLVVGPAVDVKLFAMQAGMFGRVFAARFAPCTFVVAIASACAVGFFALGGRP</sequence>
<dbReference type="InterPro" id="IPR000030">
    <property type="entry name" value="PPE_dom"/>
</dbReference>
<dbReference type="Gene3D" id="1.20.1260.20">
    <property type="entry name" value="PPE superfamily"/>
    <property type="match status" value="1"/>
</dbReference>
<dbReference type="Pfam" id="PF00823">
    <property type="entry name" value="PPE"/>
    <property type="match status" value="1"/>
</dbReference>
<dbReference type="SUPFAM" id="SSF140459">
    <property type="entry name" value="PE/PPE dimer-like"/>
    <property type="match status" value="1"/>
</dbReference>
<dbReference type="FunFam" id="1.20.1260.20:FF:000001">
    <property type="entry name" value="PPE family protein PPE41"/>
    <property type="match status" value="1"/>
</dbReference>
<dbReference type="PANTHER" id="PTHR46766">
    <property type="entry name" value="GLUTAMINE-RICH PROTEIN 2"/>
    <property type="match status" value="1"/>
</dbReference>
<feature type="transmembrane region" description="Helical" evidence="8">
    <location>
        <begin position="557"/>
        <end position="577"/>
    </location>
</feature>